<dbReference type="SUPFAM" id="SSF51735">
    <property type="entry name" value="NAD(P)-binding Rossmann-fold domains"/>
    <property type="match status" value="1"/>
</dbReference>
<dbReference type="InterPro" id="IPR000683">
    <property type="entry name" value="Gfo/Idh/MocA-like_OxRdtase_N"/>
</dbReference>
<dbReference type="GO" id="GO:0000166">
    <property type="term" value="F:nucleotide binding"/>
    <property type="evidence" value="ECO:0007669"/>
    <property type="project" value="InterPro"/>
</dbReference>
<evidence type="ECO:0000259" key="8">
    <source>
        <dbReference type="Pfam" id="PF21252"/>
    </source>
</evidence>
<comment type="cofactor">
    <cofactor evidence="1">
        <name>NAD(+)</name>
        <dbReference type="ChEBI" id="CHEBI:57540"/>
    </cofactor>
</comment>
<evidence type="ECO:0000259" key="7">
    <source>
        <dbReference type="Pfam" id="PF01408"/>
    </source>
</evidence>
<gene>
    <name evidence="9" type="primary">nagA_1</name>
    <name evidence="9" type="ORF">STSP2_01150</name>
</gene>
<evidence type="ECO:0000256" key="5">
    <source>
        <dbReference type="ARBA" id="ARBA00023295"/>
    </source>
</evidence>
<feature type="chain" id="PRO_5012143334" evidence="6">
    <location>
        <begin position="28"/>
        <end position="433"/>
    </location>
</feature>
<reference evidence="10" key="1">
    <citation type="submission" date="2017-02" db="EMBL/GenBank/DDBJ databases">
        <title>Comparative genomics and description of representatives of a novel lineage of planctomycetes thriving in anoxic sediments.</title>
        <authorList>
            <person name="Spring S."/>
            <person name="Bunk B."/>
            <person name="Sproer C."/>
        </authorList>
    </citation>
    <scope>NUCLEOTIDE SEQUENCE [LARGE SCALE GENOMIC DNA]</scope>
    <source>
        <strain evidence="10">ST-NAGAB-D1</strain>
    </source>
</reference>
<evidence type="ECO:0000256" key="4">
    <source>
        <dbReference type="ARBA" id="ARBA00023027"/>
    </source>
</evidence>
<keyword evidence="6" id="KW-0732">Signal</keyword>
<feature type="domain" description="Glycosyl hydrolase 109 C-terminal" evidence="8">
    <location>
        <begin position="177"/>
        <end position="345"/>
    </location>
</feature>
<evidence type="ECO:0000256" key="1">
    <source>
        <dbReference type="ARBA" id="ARBA00001911"/>
    </source>
</evidence>
<keyword evidence="10" id="KW-1185">Reference proteome</keyword>
<dbReference type="InterPro" id="IPR050463">
    <property type="entry name" value="Gfo/Idh/MocA_oxidrdct_glycsds"/>
</dbReference>
<dbReference type="Proteomes" id="UP000189674">
    <property type="component" value="Chromosome"/>
</dbReference>
<accession>A0A1U9NKE8</accession>
<keyword evidence="5 9" id="KW-0326">Glycosidase</keyword>
<dbReference type="EC" id="3.2.1.49" evidence="9"/>
<sequence precursor="true">MNGKMDRRSFIKANAGLVAGLSIPGLAGSAFGAAEDNDKPLRIGAVGTGNRCRYLMSVVLGLGGVEIPAVCDIDPKALAAAKKIVTNAGQPEPDGYTEPEDYKKLMDRDDLDAVIIGSPWDLHTPMSVYAMKAGKAVGCEVPIAYTMEECWELIETWEKTGTPCMQLENWSFRSDNLAVLNMIREGVFGTITHAHCAYSHDCIDHWYFERGTGDSRWGAKFLVEHNRAQYPTHQQGPVLSWMDIGCGDWYDTITSTATDQFAIHDYFKRNFPDHPNAKRKYKQGDIVTTVVKTKKGKSIVINFDMQSPRPYDNRWMVQGTRGIYNEQRNALYITGKSPRYHSWEPFPPYHEKYKHEWAKNAFGGHGGADGIMLTQFIKSLREKKPMPLHLYDGVLMAAIGPLSEMSIEKNNQPIEVPDFTRGKWKTRKPYFAM</sequence>
<dbReference type="InterPro" id="IPR049303">
    <property type="entry name" value="Glyco_hydro_109_C"/>
</dbReference>
<keyword evidence="3 9" id="KW-0378">Hydrolase</keyword>
<evidence type="ECO:0000256" key="6">
    <source>
        <dbReference type="SAM" id="SignalP"/>
    </source>
</evidence>
<organism evidence="9 10">
    <name type="scientific">Anaerohalosphaera lusitana</name>
    <dbReference type="NCBI Taxonomy" id="1936003"/>
    <lineage>
        <taxon>Bacteria</taxon>
        <taxon>Pseudomonadati</taxon>
        <taxon>Planctomycetota</taxon>
        <taxon>Phycisphaerae</taxon>
        <taxon>Sedimentisphaerales</taxon>
        <taxon>Anaerohalosphaeraceae</taxon>
        <taxon>Anaerohalosphaera</taxon>
    </lineage>
</organism>
<dbReference type="STRING" id="1936003.STSP2_01150"/>
<evidence type="ECO:0000313" key="9">
    <source>
        <dbReference type="EMBL" id="AQT67996.1"/>
    </source>
</evidence>
<keyword evidence="4" id="KW-0520">NAD</keyword>
<feature type="signal peptide" evidence="6">
    <location>
        <begin position="1"/>
        <end position="27"/>
    </location>
</feature>
<dbReference type="GO" id="GO:0008456">
    <property type="term" value="F:alpha-N-acetylgalactosaminidase activity"/>
    <property type="evidence" value="ECO:0007669"/>
    <property type="project" value="UniProtKB-EC"/>
</dbReference>
<dbReference type="InterPro" id="IPR036291">
    <property type="entry name" value="NAD(P)-bd_dom_sf"/>
</dbReference>
<dbReference type="SUPFAM" id="SSF55347">
    <property type="entry name" value="Glyceraldehyde-3-phosphate dehydrogenase-like, C-terminal domain"/>
    <property type="match status" value="1"/>
</dbReference>
<dbReference type="Gene3D" id="3.40.50.720">
    <property type="entry name" value="NAD(P)-binding Rossmann-like Domain"/>
    <property type="match status" value="1"/>
</dbReference>
<protein>
    <submittedName>
        <fullName evidence="9">Alpha-N-acetylgalactosaminidase</fullName>
        <ecNumber evidence="9">3.2.1.49</ecNumber>
    </submittedName>
</protein>
<dbReference type="RefSeq" id="WP_169853014.1">
    <property type="nucleotide sequence ID" value="NZ_CP019791.1"/>
</dbReference>
<dbReference type="Pfam" id="PF21252">
    <property type="entry name" value="Glyco_hydro_109_C"/>
    <property type="match status" value="1"/>
</dbReference>
<dbReference type="PANTHER" id="PTHR43818:SF1">
    <property type="entry name" value="GLYCOSYL HYDROLASE FAMILY 109 PROTEIN"/>
    <property type="match status" value="1"/>
</dbReference>
<dbReference type="AlphaFoldDB" id="A0A1U9NKE8"/>
<dbReference type="InterPro" id="IPR006311">
    <property type="entry name" value="TAT_signal"/>
</dbReference>
<evidence type="ECO:0000313" key="10">
    <source>
        <dbReference type="Proteomes" id="UP000189674"/>
    </source>
</evidence>
<name>A0A1U9NKE8_9BACT</name>
<dbReference type="Pfam" id="PF01408">
    <property type="entry name" value="GFO_IDH_MocA"/>
    <property type="match status" value="1"/>
</dbReference>
<dbReference type="Gene3D" id="3.30.360.10">
    <property type="entry name" value="Dihydrodipicolinate Reductase, domain 2"/>
    <property type="match status" value="1"/>
</dbReference>
<evidence type="ECO:0000256" key="2">
    <source>
        <dbReference type="ARBA" id="ARBA00009329"/>
    </source>
</evidence>
<dbReference type="KEGG" id="alus:STSP2_01150"/>
<comment type="similarity">
    <text evidence="2">Belongs to the Gfo/Idh/MocA family. Glycosyl hydrolase 109 subfamily.</text>
</comment>
<evidence type="ECO:0000256" key="3">
    <source>
        <dbReference type="ARBA" id="ARBA00022801"/>
    </source>
</evidence>
<feature type="domain" description="Gfo/Idh/MocA-like oxidoreductase N-terminal" evidence="7">
    <location>
        <begin position="41"/>
        <end position="165"/>
    </location>
</feature>
<dbReference type="PROSITE" id="PS51318">
    <property type="entry name" value="TAT"/>
    <property type="match status" value="1"/>
</dbReference>
<dbReference type="EMBL" id="CP019791">
    <property type="protein sequence ID" value="AQT67996.1"/>
    <property type="molecule type" value="Genomic_DNA"/>
</dbReference>
<dbReference type="PANTHER" id="PTHR43818">
    <property type="entry name" value="BCDNA.GH03377"/>
    <property type="match status" value="1"/>
</dbReference>
<proteinExistence type="inferred from homology"/>